<comment type="caution">
    <text evidence="1">The sequence shown here is derived from an EMBL/GenBank/DDBJ whole genome shotgun (WGS) entry which is preliminary data.</text>
</comment>
<dbReference type="Proteomes" id="UP000628560">
    <property type="component" value="Unassembled WGS sequence"/>
</dbReference>
<dbReference type="PANTHER" id="PTHR35841">
    <property type="entry name" value="PHOSPHONATES-BINDING PERIPLASMIC PROTEIN"/>
    <property type="match status" value="1"/>
</dbReference>
<organism evidence="1 2">
    <name type="scientific">Lelliottia nimipressuralis</name>
    <dbReference type="NCBI Taxonomy" id="69220"/>
    <lineage>
        <taxon>Bacteria</taxon>
        <taxon>Pseudomonadati</taxon>
        <taxon>Pseudomonadota</taxon>
        <taxon>Gammaproteobacteria</taxon>
        <taxon>Enterobacterales</taxon>
        <taxon>Enterobacteriaceae</taxon>
        <taxon>Lelliottia</taxon>
    </lineage>
</organism>
<dbReference type="Pfam" id="PF12974">
    <property type="entry name" value="Phosphonate-bd"/>
    <property type="match status" value="1"/>
</dbReference>
<reference evidence="1 2" key="1">
    <citation type="submission" date="2020-11" db="EMBL/GenBank/DDBJ databases">
        <title>Identification of Lelliottia nimipressuralis from Wound Infection by Whole Genome-Based Bacterial Identification.</title>
        <authorList>
            <person name="Navarathna D.H."/>
            <person name="Choi H."/>
            <person name="Jinadatha C."/>
            <person name="Chatterjee P."/>
            <person name="Hwang M."/>
        </authorList>
    </citation>
    <scope>NUCLEOTIDE SEQUENCE [LARGE SCALE GENOMIC DNA]</scope>
    <source>
        <strain evidence="1 2">DN2020</strain>
    </source>
</reference>
<evidence type="ECO:0000313" key="1">
    <source>
        <dbReference type="EMBL" id="MBF4179443.1"/>
    </source>
</evidence>
<dbReference type="AlphaFoldDB" id="A0ABD4KED1"/>
<accession>A0ABD4KED1</accession>
<dbReference type="SUPFAM" id="SSF53850">
    <property type="entry name" value="Periplasmic binding protein-like II"/>
    <property type="match status" value="1"/>
</dbReference>
<dbReference type="PANTHER" id="PTHR35841:SF1">
    <property type="entry name" value="PHOSPHONATES-BINDING PERIPLASMIC PROTEIN"/>
    <property type="match status" value="1"/>
</dbReference>
<proteinExistence type="predicted"/>
<dbReference type="RefSeq" id="WP_194513924.1">
    <property type="nucleotide sequence ID" value="NZ_JADIXP010000010.1"/>
</dbReference>
<gene>
    <name evidence="1" type="ORF">ISP11_16360</name>
</gene>
<sequence>MTNTLAFPMYAVNPRDNARLWQAVEGLLQARGLSVRDGAGEALLAHWRSPELLLSQTCGFPLMTQLPEVQTVGCFHYTAPGCDGIYYRSVLVAHDTNSDKTLVDFRGLRAVCNSVDSQSGYNALRNLIAPLAVDGRFFSATLLSGSHRQSLITLAEGRADIAAIDCVTWALLQRHEPELLDGLSVVGETPAAPGLPLITAGSTSAETLSLLRDELKTLVTAPDYREVCEAVLIGGFSEVSRQPYSLLLDWRDAAEKSGVTQL</sequence>
<name>A0ABD4KED1_9ENTR</name>
<dbReference type="EMBL" id="JADIXP010000010">
    <property type="protein sequence ID" value="MBF4179443.1"/>
    <property type="molecule type" value="Genomic_DNA"/>
</dbReference>
<protein>
    <submittedName>
        <fullName evidence="1">PhnD/SsuA/transferrin family substrate-binding protein</fullName>
    </submittedName>
</protein>
<evidence type="ECO:0000313" key="2">
    <source>
        <dbReference type="Proteomes" id="UP000628560"/>
    </source>
</evidence>
<dbReference type="Gene3D" id="3.40.190.10">
    <property type="entry name" value="Periplasmic binding protein-like II"/>
    <property type="match status" value="1"/>
</dbReference>